<sequence>MKNLSTNLLAAAVFVCQPFVAHASLLQDVAPAWGVSPEEVSKLLSSSNTSDIDVQNWIHPFGVNFGDQLAWDEETKNTYLMDLKLILKENLGNEMSKRQTNAAREAVKSASRRALGERDSRHRRLIDLSCDKRSKTACLVCKGLCGVAYVSADGLCSAAALTAAAGSGGTLTAPAGIALAGCLGLATSAYGVCVTTCIRS</sequence>
<dbReference type="Proteomes" id="UP000805649">
    <property type="component" value="Unassembled WGS sequence"/>
</dbReference>
<proteinExistence type="predicted"/>
<keyword evidence="2" id="KW-1185">Reference proteome</keyword>
<evidence type="ECO:0000313" key="2">
    <source>
        <dbReference type="Proteomes" id="UP000805649"/>
    </source>
</evidence>
<comment type="caution">
    <text evidence="1">The sequence shown here is derived from an EMBL/GenBank/DDBJ whole genome shotgun (WGS) entry which is preliminary data.</text>
</comment>
<dbReference type="EMBL" id="VUJX02000002">
    <property type="protein sequence ID" value="KAL0941653.1"/>
    <property type="molecule type" value="Genomic_DNA"/>
</dbReference>
<name>A0ACC3ZBY5_COLTU</name>
<reference evidence="1 2" key="1">
    <citation type="journal article" date="2020" name="Phytopathology">
        <title>Genome Sequence Resources of Colletotrichum truncatum, C. plurivorum, C. musicola, and C. sojae: Four Species Pathogenic to Soybean (Glycine max).</title>
        <authorList>
            <person name="Rogerio F."/>
            <person name="Boufleur T.R."/>
            <person name="Ciampi-Guillardi M."/>
            <person name="Sukno S.A."/>
            <person name="Thon M.R."/>
            <person name="Massola Junior N.S."/>
            <person name="Baroncelli R."/>
        </authorList>
    </citation>
    <scope>NUCLEOTIDE SEQUENCE [LARGE SCALE GENOMIC DNA]</scope>
    <source>
        <strain evidence="1 2">CMES1059</strain>
    </source>
</reference>
<organism evidence="1 2">
    <name type="scientific">Colletotrichum truncatum</name>
    <name type="common">Anthracnose fungus</name>
    <name type="synonym">Colletotrichum capsici</name>
    <dbReference type="NCBI Taxonomy" id="5467"/>
    <lineage>
        <taxon>Eukaryota</taxon>
        <taxon>Fungi</taxon>
        <taxon>Dikarya</taxon>
        <taxon>Ascomycota</taxon>
        <taxon>Pezizomycotina</taxon>
        <taxon>Sordariomycetes</taxon>
        <taxon>Hypocreomycetidae</taxon>
        <taxon>Glomerellales</taxon>
        <taxon>Glomerellaceae</taxon>
        <taxon>Colletotrichum</taxon>
        <taxon>Colletotrichum truncatum species complex</taxon>
    </lineage>
</organism>
<accession>A0ACC3ZBY5</accession>
<protein>
    <submittedName>
        <fullName evidence="1">Uncharacterized protein</fullName>
    </submittedName>
</protein>
<gene>
    <name evidence="1" type="ORF">CTRU02_204416</name>
</gene>
<evidence type="ECO:0000313" key="1">
    <source>
        <dbReference type="EMBL" id="KAL0941653.1"/>
    </source>
</evidence>